<dbReference type="PANTHER" id="PTHR43975">
    <property type="entry name" value="ZGC:101858"/>
    <property type="match status" value="1"/>
</dbReference>
<evidence type="ECO:0000313" key="5">
    <source>
        <dbReference type="WBParaSite" id="BXY_0540600.1"/>
    </source>
</evidence>
<dbReference type="Proteomes" id="UP000095284">
    <property type="component" value="Unplaced"/>
</dbReference>
<dbReference type="SMR" id="A0A1I7RXE0"/>
<dbReference type="Proteomes" id="UP000659654">
    <property type="component" value="Unassembled WGS sequence"/>
</dbReference>
<dbReference type="PRINTS" id="PR00081">
    <property type="entry name" value="GDHRDH"/>
</dbReference>
<dbReference type="Proteomes" id="UP000582659">
    <property type="component" value="Unassembled WGS sequence"/>
</dbReference>
<organism evidence="3 5">
    <name type="scientific">Bursaphelenchus xylophilus</name>
    <name type="common">Pinewood nematode worm</name>
    <name type="synonym">Aphelenchoides xylophilus</name>
    <dbReference type="NCBI Taxonomy" id="6326"/>
    <lineage>
        <taxon>Eukaryota</taxon>
        <taxon>Metazoa</taxon>
        <taxon>Ecdysozoa</taxon>
        <taxon>Nematoda</taxon>
        <taxon>Chromadorea</taxon>
        <taxon>Rhabditida</taxon>
        <taxon>Tylenchina</taxon>
        <taxon>Tylenchomorpha</taxon>
        <taxon>Aphelenchoidea</taxon>
        <taxon>Aphelenchoididae</taxon>
        <taxon>Bursaphelenchus</taxon>
    </lineage>
</organism>
<evidence type="ECO:0000313" key="1">
    <source>
        <dbReference type="EMBL" id="CAD5232995.1"/>
    </source>
</evidence>
<accession>A0A1I7RXE0</accession>
<dbReference type="PRINTS" id="PR00080">
    <property type="entry name" value="SDRFAMILY"/>
</dbReference>
<dbReference type="FunFam" id="3.40.50.720:FF:000084">
    <property type="entry name" value="Short-chain dehydrogenase reductase"/>
    <property type="match status" value="1"/>
</dbReference>
<dbReference type="PANTHER" id="PTHR43975:SF2">
    <property type="entry name" value="EG:BACR7A4.14 PROTEIN-RELATED"/>
    <property type="match status" value="1"/>
</dbReference>
<evidence type="ECO:0000313" key="3">
    <source>
        <dbReference type="Proteomes" id="UP000095284"/>
    </source>
</evidence>
<dbReference type="InterPro" id="IPR036291">
    <property type="entry name" value="NAD(P)-bd_dom_sf"/>
</dbReference>
<name>A0A1I7RXE0_BURXY</name>
<dbReference type="EMBL" id="CAJFDI010000005">
    <property type="protein sequence ID" value="CAD5232995.1"/>
    <property type="molecule type" value="Genomic_DNA"/>
</dbReference>
<dbReference type="eggNOG" id="KOG0725">
    <property type="taxonomic scope" value="Eukaryota"/>
</dbReference>
<dbReference type="AlphaFoldDB" id="A0A1I7RXE0"/>
<dbReference type="EMBL" id="CAJFCV020000005">
    <property type="protein sequence ID" value="CAG9126314.1"/>
    <property type="molecule type" value="Genomic_DNA"/>
</dbReference>
<dbReference type="Pfam" id="PF13561">
    <property type="entry name" value="adh_short_C2"/>
    <property type="match status" value="1"/>
</dbReference>
<dbReference type="Gene3D" id="3.40.50.720">
    <property type="entry name" value="NAD(P)-binding Rossmann-like Domain"/>
    <property type="match status" value="1"/>
</dbReference>
<dbReference type="SUPFAM" id="SSF51735">
    <property type="entry name" value="NAD(P)-binding Rossmann-fold domains"/>
    <property type="match status" value="1"/>
</dbReference>
<dbReference type="WBParaSite" id="BXY_0540600.1">
    <property type="protein sequence ID" value="BXY_0540600.1"/>
    <property type="gene ID" value="BXY_0540600"/>
</dbReference>
<sequence>MEGLTVSGKFAGKTVIVTGSSRGIGRAIALRFATKGAEVVIHGQNVEKLKETTQVLKELGVLEKNYLVIQGAIQEQETQDKVINETIKKFGKIDVLVNNVGVSHKGGLNPESAENMDFLYQVNLRSIYTLTNSAIPHLSKTKGNIINISSVGSQKAHDYFMPYSILKAAIDHFTRGAALKYAKDGIRVNTVSPGSVESDFVSRHGGDDEMTKAIAEKWANLFVPLKRAGKPDEVASLVLFVASDEASYITGTNMMVDGGAMAGIPTENWLKHSST</sequence>
<protein>
    <submittedName>
        <fullName evidence="1">(pine wood nematode) hypothetical protein</fullName>
    </submittedName>
</protein>
<dbReference type="NCBIfam" id="NF005559">
    <property type="entry name" value="PRK07231.1"/>
    <property type="match status" value="1"/>
</dbReference>
<gene>
    <name evidence="1" type="ORF">BXYJ_LOCUS13086</name>
</gene>
<evidence type="ECO:0000313" key="2">
    <source>
        <dbReference type="EMBL" id="CAG9126314.1"/>
    </source>
</evidence>
<keyword evidence="4" id="KW-1185">Reference proteome</keyword>
<proteinExistence type="predicted"/>
<evidence type="ECO:0000313" key="4">
    <source>
        <dbReference type="Proteomes" id="UP000659654"/>
    </source>
</evidence>
<reference evidence="5" key="1">
    <citation type="submission" date="2016-11" db="UniProtKB">
        <authorList>
            <consortium name="WormBaseParasite"/>
        </authorList>
    </citation>
    <scope>IDENTIFICATION</scope>
</reference>
<reference evidence="2" key="2">
    <citation type="submission" date="2020-08" db="EMBL/GenBank/DDBJ databases">
        <authorList>
            <person name="Kikuchi T."/>
        </authorList>
    </citation>
    <scope>NUCLEOTIDE SEQUENCE</scope>
    <source>
        <strain evidence="1">Ka4C1</strain>
    </source>
</reference>
<dbReference type="InterPro" id="IPR002347">
    <property type="entry name" value="SDR_fam"/>
</dbReference>
<dbReference type="OrthoDB" id="47007at2759"/>